<dbReference type="PANTHER" id="PTHR44591:SF23">
    <property type="entry name" value="CHEY SUBFAMILY"/>
    <property type="match status" value="1"/>
</dbReference>
<evidence type="ECO:0000256" key="1">
    <source>
        <dbReference type="ARBA" id="ARBA00022553"/>
    </source>
</evidence>
<dbReference type="AlphaFoldDB" id="A0A9J6RE77"/>
<accession>A0A9J6RE77</accession>
<comment type="caution">
    <text evidence="4">The sequence shown here is derived from an EMBL/GenBank/DDBJ whole genome shotgun (WGS) entry which is preliminary data.</text>
</comment>
<evidence type="ECO:0000313" key="4">
    <source>
        <dbReference type="EMBL" id="MCZ0703643.1"/>
    </source>
</evidence>
<dbReference type="EMBL" id="JAPRAT010000020">
    <property type="protein sequence ID" value="MCZ0703643.1"/>
    <property type="molecule type" value="Genomic_DNA"/>
</dbReference>
<evidence type="ECO:0000313" key="5">
    <source>
        <dbReference type="Proteomes" id="UP001084197"/>
    </source>
</evidence>
<evidence type="ECO:0000259" key="3">
    <source>
        <dbReference type="PROSITE" id="PS50110"/>
    </source>
</evidence>
<reference evidence="4" key="1">
    <citation type="submission" date="2022-11" db="EMBL/GenBank/DDBJ databases">
        <title>WGS of Natronobacillus azotifigens 24KS-1, an anaerobic diazotrophic haloalkaliphile from soda-rich habitats.</title>
        <authorList>
            <person name="Sorokin D.Y."/>
            <person name="Merkel A.Y."/>
        </authorList>
    </citation>
    <scope>NUCLEOTIDE SEQUENCE</scope>
    <source>
        <strain evidence="4">24KS-1</strain>
    </source>
</reference>
<dbReference type="Proteomes" id="UP001084197">
    <property type="component" value="Unassembled WGS sequence"/>
</dbReference>
<keyword evidence="1 2" id="KW-0597">Phosphoprotein</keyword>
<dbReference type="InterPro" id="IPR001789">
    <property type="entry name" value="Sig_transdc_resp-reg_receiver"/>
</dbReference>
<dbReference type="Gene3D" id="3.40.50.2300">
    <property type="match status" value="1"/>
</dbReference>
<dbReference type="InterPro" id="IPR011006">
    <property type="entry name" value="CheY-like_superfamily"/>
</dbReference>
<dbReference type="SUPFAM" id="SSF52172">
    <property type="entry name" value="CheY-like"/>
    <property type="match status" value="1"/>
</dbReference>
<evidence type="ECO:0000256" key="2">
    <source>
        <dbReference type="PROSITE-ProRule" id="PRU00169"/>
    </source>
</evidence>
<feature type="modified residue" description="4-aspartylphosphate" evidence="2">
    <location>
        <position position="53"/>
    </location>
</feature>
<proteinExistence type="predicted"/>
<dbReference type="SMART" id="SM00448">
    <property type="entry name" value="REC"/>
    <property type="match status" value="1"/>
</dbReference>
<gene>
    <name evidence="4" type="ORF">OWO01_10470</name>
</gene>
<dbReference type="InterPro" id="IPR050595">
    <property type="entry name" value="Bact_response_regulator"/>
</dbReference>
<keyword evidence="5" id="KW-1185">Reference proteome</keyword>
<dbReference type="CDD" id="cd00156">
    <property type="entry name" value="REC"/>
    <property type="match status" value="1"/>
</dbReference>
<feature type="domain" description="Response regulatory" evidence="3">
    <location>
        <begin position="4"/>
        <end position="118"/>
    </location>
</feature>
<sequence length="120" mass="13531">MSKTVLVVDDQSGIRLLLEEIIKNEGHHVKSCEHGSAAIACVKKIKPELIIMDYRLPLMDGCQVVEQLENEGIEIPTILMSGLVDEVKEKSKDLKSVKSYFSKPFNIHIVKDEINKLLDE</sequence>
<dbReference type="RefSeq" id="WP_268780407.1">
    <property type="nucleotide sequence ID" value="NZ_JAPRAT010000020.1"/>
</dbReference>
<organism evidence="4 5">
    <name type="scientific">Natronobacillus azotifigens</name>
    <dbReference type="NCBI Taxonomy" id="472978"/>
    <lineage>
        <taxon>Bacteria</taxon>
        <taxon>Bacillati</taxon>
        <taxon>Bacillota</taxon>
        <taxon>Bacilli</taxon>
        <taxon>Bacillales</taxon>
        <taxon>Bacillaceae</taxon>
        <taxon>Natronobacillus</taxon>
    </lineage>
</organism>
<dbReference type="PROSITE" id="PS50110">
    <property type="entry name" value="RESPONSE_REGULATORY"/>
    <property type="match status" value="1"/>
</dbReference>
<name>A0A9J6RE77_9BACI</name>
<protein>
    <submittedName>
        <fullName evidence="4">Response regulator</fullName>
    </submittedName>
</protein>
<dbReference type="GO" id="GO:0000160">
    <property type="term" value="P:phosphorelay signal transduction system"/>
    <property type="evidence" value="ECO:0007669"/>
    <property type="project" value="InterPro"/>
</dbReference>
<dbReference type="Pfam" id="PF00072">
    <property type="entry name" value="Response_reg"/>
    <property type="match status" value="1"/>
</dbReference>
<dbReference type="PANTHER" id="PTHR44591">
    <property type="entry name" value="STRESS RESPONSE REGULATOR PROTEIN 1"/>
    <property type="match status" value="1"/>
</dbReference>